<dbReference type="eggNOG" id="COG0607">
    <property type="taxonomic scope" value="Bacteria"/>
</dbReference>
<dbReference type="SMART" id="SM00450">
    <property type="entry name" value="RHOD"/>
    <property type="match status" value="2"/>
</dbReference>
<dbReference type="Proteomes" id="UP000019225">
    <property type="component" value="Chromosome"/>
</dbReference>
<dbReference type="Pfam" id="PF00581">
    <property type="entry name" value="Rhodanese"/>
    <property type="match status" value="2"/>
</dbReference>
<name>W5W927_9PSEU</name>
<keyword evidence="3" id="KW-0378">Hydrolase</keyword>
<evidence type="ECO:0000313" key="4">
    <source>
        <dbReference type="Proteomes" id="UP000019225"/>
    </source>
</evidence>
<dbReference type="PANTHER" id="PTHR43084">
    <property type="entry name" value="PERSULFIDE DIOXYGENASE ETHE1"/>
    <property type="match status" value="1"/>
</dbReference>
<dbReference type="AlphaFoldDB" id="W5W927"/>
<dbReference type="GO" id="GO:0016787">
    <property type="term" value="F:hydrolase activity"/>
    <property type="evidence" value="ECO:0007669"/>
    <property type="project" value="UniProtKB-KW"/>
</dbReference>
<dbReference type="GO" id="GO:0006749">
    <property type="term" value="P:glutathione metabolic process"/>
    <property type="evidence" value="ECO:0007669"/>
    <property type="project" value="InterPro"/>
</dbReference>
<evidence type="ECO:0000259" key="2">
    <source>
        <dbReference type="PROSITE" id="PS50206"/>
    </source>
</evidence>
<dbReference type="GO" id="GO:0070813">
    <property type="term" value="P:hydrogen sulfide metabolic process"/>
    <property type="evidence" value="ECO:0007669"/>
    <property type="project" value="TreeGrafter"/>
</dbReference>
<dbReference type="EMBL" id="CP007155">
    <property type="protein sequence ID" value="AHH97066.1"/>
    <property type="molecule type" value="Genomic_DNA"/>
</dbReference>
<keyword evidence="4" id="KW-1185">Reference proteome</keyword>
<sequence length="449" mass="48195">MNPLVFRQYYLDCLSHASYLVGDRGTGRAVVVDPQRDIGQYLADARESGLDIELVLETHVHADFLSGHLELARATGARICYGAEAEVDFPISRLADGARIALGEVELEIRHTPGHTPESICAVVWTGGPEPFGVLTGDTLFVGDVGRPDLLGARGWSAERLARALYRSIHDRLLTLPDATRVFPAHGAGSACGRNLSASTSSTIGEQRLANYALAPMTEDQFVRAVGVDQPVVPQYFSYTAQRNRENRSTLDEQEPVEPVTAERAEGAVILDVREPEEFAAGHRAGAVNIWLGGRFAELAGQVLRPTDPIVLVGLPGTRREARTRLARIGFDGVLGHLADELGPGGLRTADRTTAEGLAGRLPEFHVVDVRGLGEIAGTGSIPGAQLIPLPELTSRVAELDRERPTLVYCASGNRSSTAASWLRANGFTSVTDLRGGFGAWLDAGFPVR</sequence>
<dbReference type="CDD" id="cd07724">
    <property type="entry name" value="POD-like_MBL-fold"/>
    <property type="match status" value="1"/>
</dbReference>
<evidence type="ECO:0000256" key="1">
    <source>
        <dbReference type="ARBA" id="ARBA00022723"/>
    </source>
</evidence>
<dbReference type="InterPro" id="IPR001763">
    <property type="entry name" value="Rhodanese-like_dom"/>
</dbReference>
<dbReference type="PANTHER" id="PTHR43084:SF1">
    <property type="entry name" value="PERSULFIDE DIOXYGENASE ETHE1, MITOCHONDRIAL"/>
    <property type="match status" value="1"/>
</dbReference>
<keyword evidence="1" id="KW-0479">Metal-binding</keyword>
<dbReference type="PATRIC" id="fig|1449976.3.peg.3727"/>
<organism evidence="3 4">
    <name type="scientific">Kutzneria albida DSM 43870</name>
    <dbReference type="NCBI Taxonomy" id="1449976"/>
    <lineage>
        <taxon>Bacteria</taxon>
        <taxon>Bacillati</taxon>
        <taxon>Actinomycetota</taxon>
        <taxon>Actinomycetes</taxon>
        <taxon>Pseudonocardiales</taxon>
        <taxon>Pseudonocardiaceae</taxon>
        <taxon>Kutzneria</taxon>
    </lineage>
</organism>
<dbReference type="PROSITE" id="PS50206">
    <property type="entry name" value="RHODANESE_3"/>
    <property type="match status" value="2"/>
</dbReference>
<protein>
    <submittedName>
        <fullName evidence="3">Hydrolase</fullName>
    </submittedName>
</protein>
<dbReference type="CDD" id="cd00158">
    <property type="entry name" value="RHOD"/>
    <property type="match status" value="1"/>
</dbReference>
<proteinExistence type="predicted"/>
<dbReference type="Pfam" id="PF00753">
    <property type="entry name" value="Lactamase_B"/>
    <property type="match status" value="1"/>
</dbReference>
<gene>
    <name evidence="3" type="ORF">KALB_3702</name>
</gene>
<dbReference type="GO" id="GO:0046872">
    <property type="term" value="F:metal ion binding"/>
    <property type="evidence" value="ECO:0007669"/>
    <property type="project" value="UniProtKB-KW"/>
</dbReference>
<feature type="domain" description="Rhodanese" evidence="2">
    <location>
        <begin position="264"/>
        <end position="346"/>
    </location>
</feature>
<dbReference type="eggNOG" id="COG0491">
    <property type="taxonomic scope" value="Bacteria"/>
</dbReference>
<dbReference type="SUPFAM" id="SSF52821">
    <property type="entry name" value="Rhodanese/Cell cycle control phosphatase"/>
    <property type="match status" value="2"/>
</dbReference>
<dbReference type="InterPro" id="IPR036866">
    <property type="entry name" value="RibonucZ/Hydroxyglut_hydro"/>
</dbReference>
<dbReference type="InterPro" id="IPR051682">
    <property type="entry name" value="Mito_Persulfide_Diox"/>
</dbReference>
<feature type="domain" description="Rhodanese" evidence="2">
    <location>
        <begin position="361"/>
        <end position="449"/>
    </location>
</feature>
<dbReference type="KEGG" id="kal:KALB_3702"/>
<dbReference type="FunFam" id="3.60.15.10:FF:000030">
    <property type="entry name" value="Metallo-beta-lactamase family protein"/>
    <property type="match status" value="1"/>
</dbReference>
<evidence type="ECO:0000313" key="3">
    <source>
        <dbReference type="EMBL" id="AHH97066.1"/>
    </source>
</evidence>
<dbReference type="InterPro" id="IPR001279">
    <property type="entry name" value="Metallo-B-lactamas"/>
</dbReference>
<dbReference type="GO" id="GO:0050313">
    <property type="term" value="F:sulfur dioxygenase activity"/>
    <property type="evidence" value="ECO:0007669"/>
    <property type="project" value="InterPro"/>
</dbReference>
<dbReference type="Gene3D" id="3.40.250.10">
    <property type="entry name" value="Rhodanese-like domain"/>
    <property type="match status" value="2"/>
</dbReference>
<dbReference type="STRING" id="1449976.KALB_3702"/>
<dbReference type="SMART" id="SM00849">
    <property type="entry name" value="Lactamase_B"/>
    <property type="match status" value="1"/>
</dbReference>
<dbReference type="InterPro" id="IPR044528">
    <property type="entry name" value="POD-like_MBL-fold"/>
</dbReference>
<reference evidence="3 4" key="1">
    <citation type="journal article" date="2014" name="BMC Genomics">
        <title>Complete genome sequence of producer of the glycopeptide antibiotic Aculeximycin Kutzneria albida DSM 43870T, a representative of minor genus of Pseudonocardiaceae.</title>
        <authorList>
            <person name="Rebets Y."/>
            <person name="Tokovenko B."/>
            <person name="Lushchyk I."/>
            <person name="Ruckert C."/>
            <person name="Zaburannyi N."/>
            <person name="Bechthold A."/>
            <person name="Kalinowski J."/>
            <person name="Luzhetskyy A."/>
        </authorList>
    </citation>
    <scope>NUCLEOTIDE SEQUENCE [LARGE SCALE GENOMIC DNA]</scope>
    <source>
        <strain evidence="3">DSM 43870</strain>
    </source>
</reference>
<dbReference type="RefSeq" id="WP_236650283.1">
    <property type="nucleotide sequence ID" value="NZ_CP007155.1"/>
</dbReference>
<dbReference type="Gene3D" id="3.60.15.10">
    <property type="entry name" value="Ribonuclease Z/Hydroxyacylglutathione hydrolase-like"/>
    <property type="match status" value="1"/>
</dbReference>
<dbReference type="SUPFAM" id="SSF56281">
    <property type="entry name" value="Metallo-hydrolase/oxidoreductase"/>
    <property type="match status" value="1"/>
</dbReference>
<dbReference type="InterPro" id="IPR036873">
    <property type="entry name" value="Rhodanese-like_dom_sf"/>
</dbReference>
<accession>W5W927</accession>
<dbReference type="HOGENOM" id="CLU_030571_7_1_11"/>